<gene>
    <name evidence="1" type="ORF">RL74_12285</name>
</gene>
<dbReference type="EMBL" id="JXNZ01000095">
    <property type="protein sequence ID" value="KIQ59109.1"/>
    <property type="molecule type" value="Genomic_DNA"/>
</dbReference>
<dbReference type="RefSeq" id="WP_042730067.1">
    <property type="nucleotide sequence ID" value="NZ_JXNZ01000095.1"/>
</dbReference>
<proteinExistence type="predicted"/>
<dbReference type="AlphaFoldDB" id="A0A0D0P9W9"/>
<dbReference type="PATRIC" id="fig|294.124.peg.2530"/>
<organism evidence="1 2">
    <name type="scientific">Pseudomonas fluorescens</name>
    <dbReference type="NCBI Taxonomy" id="294"/>
    <lineage>
        <taxon>Bacteria</taxon>
        <taxon>Pseudomonadati</taxon>
        <taxon>Pseudomonadota</taxon>
        <taxon>Gammaproteobacteria</taxon>
        <taxon>Pseudomonadales</taxon>
        <taxon>Pseudomonadaceae</taxon>
        <taxon>Pseudomonas</taxon>
    </lineage>
</organism>
<sequence>MSTLSIEATIKAKWSEGHSSYSPSSPEELAIIGIELLVKELGTEVARGFIQQAFERYPSLIDAVD</sequence>
<evidence type="ECO:0000313" key="1">
    <source>
        <dbReference type="EMBL" id="KIQ59109.1"/>
    </source>
</evidence>
<dbReference type="OrthoDB" id="6920147at2"/>
<protein>
    <submittedName>
        <fullName evidence="1">Uncharacterized protein</fullName>
    </submittedName>
</protein>
<evidence type="ECO:0000313" key="2">
    <source>
        <dbReference type="Proteomes" id="UP000032101"/>
    </source>
</evidence>
<comment type="caution">
    <text evidence="1">The sequence shown here is derived from an EMBL/GenBank/DDBJ whole genome shotgun (WGS) entry which is preliminary data.</text>
</comment>
<reference evidence="1 2" key="1">
    <citation type="submission" date="2015-01" db="EMBL/GenBank/DDBJ databases">
        <title>Draft Genome Sequence of the Biocontrol and Plant Growth-Promoting Rhizobacteria (PGPR) Pseudomonas fluorescens UM270.</title>
        <authorList>
            <person name="Hernandez-Salmeron J.E."/>
            <person name="Santoyo G."/>
            <person name="Moreno-Hagelsieb G."/>
            <person name="Hernandez-Leon R."/>
        </authorList>
    </citation>
    <scope>NUCLEOTIDE SEQUENCE [LARGE SCALE GENOMIC DNA]</scope>
    <source>
        <strain evidence="1 2">UM270</strain>
    </source>
</reference>
<dbReference type="Proteomes" id="UP000032101">
    <property type="component" value="Unassembled WGS sequence"/>
</dbReference>
<accession>A0A0D0P9W9</accession>
<name>A0A0D0P9W9_PSEFL</name>